<evidence type="ECO:0000313" key="6">
    <source>
        <dbReference type="Proteomes" id="UP000076715"/>
    </source>
</evidence>
<dbReference type="RefSeq" id="WP_066317243.1">
    <property type="nucleotide sequence ID" value="NZ_LQRT01000035.1"/>
</dbReference>
<dbReference type="GO" id="GO:0004609">
    <property type="term" value="F:phosphatidylserine decarboxylase activity"/>
    <property type="evidence" value="ECO:0007669"/>
    <property type="project" value="InterPro"/>
</dbReference>
<dbReference type="InterPro" id="IPR003817">
    <property type="entry name" value="PS_Dcarbxylase"/>
</dbReference>
<dbReference type="PANTHER" id="PTHR10067">
    <property type="entry name" value="PHOSPHATIDYLSERINE DECARBOXYLASE"/>
    <property type="match status" value="1"/>
</dbReference>
<keyword evidence="2" id="KW-0865">Zymogen</keyword>
<name>A0A162YNZ5_9FLAO</name>
<reference evidence="5 6" key="1">
    <citation type="submission" date="2016-01" db="EMBL/GenBank/DDBJ databases">
        <title>The draft genome sequence of Aquimarina sp. RZW4-3-2.</title>
        <authorList>
            <person name="Wang Y."/>
        </authorList>
    </citation>
    <scope>NUCLEOTIDE SEQUENCE [LARGE SCALE GENOMIC DNA]</scope>
    <source>
        <strain evidence="5 6">RZW4-3-2</strain>
    </source>
</reference>
<dbReference type="STRING" id="1642818.AWE51_11970"/>
<keyword evidence="4" id="KW-0670">Pyruvate</keyword>
<accession>A0A162YNZ5</accession>
<evidence type="ECO:0000256" key="3">
    <source>
        <dbReference type="ARBA" id="ARBA00023239"/>
    </source>
</evidence>
<dbReference type="AlphaFoldDB" id="A0A162YNZ5"/>
<organism evidence="5 6">
    <name type="scientific">Aquimarina aggregata</name>
    <dbReference type="NCBI Taxonomy" id="1642818"/>
    <lineage>
        <taxon>Bacteria</taxon>
        <taxon>Pseudomonadati</taxon>
        <taxon>Bacteroidota</taxon>
        <taxon>Flavobacteriia</taxon>
        <taxon>Flavobacteriales</taxon>
        <taxon>Flavobacteriaceae</taxon>
        <taxon>Aquimarina</taxon>
    </lineage>
</organism>
<comment type="caution">
    <text evidence="5">The sequence shown here is derived from an EMBL/GenBank/DDBJ whole genome shotgun (WGS) entry which is preliminary data.</text>
</comment>
<sequence length="435" mass="49679">MADTLTFEEVETLSLRRNVHTSVVEKLKALLDSNKEMRLALLASLEKANFLAQKNLNPDLYKAINEEFKGNGWPITIPTYLDYLDLYVRLVPNESDNPNYPNAWKSNGKQNGYNQKVYDLLCQFYWLVDQKIEGSKHTMQDFEKFAAWLVEFAKAWGSFLDTPPSLTKESLHSFKYDTMYNYPLYSDNEKSWNTFNTFFFREFNNAHPETGITPLRPIAEPKTNTTIVAPADCTFKEDYPIDSNGNVLDESGEKTRVTFKKTHSIGTIDELLSDSPYAKDFYGGTFVHYFLSPFDYHRFHTPVSGKILEIKAILGKVYLNVNMTEDGQWDAPDGATDGYEFTQARGLVIVDGGDVVGKVAILPIGMCQVSGVEMYTELEHKTVVKGQEFGKFRFGGSDIIMLFEKDPSDLYMFKKDPGHNPIHFQYGQTAVYYNK</sequence>
<dbReference type="Pfam" id="PF02666">
    <property type="entry name" value="PS_Dcarbxylase"/>
    <property type="match status" value="1"/>
</dbReference>
<dbReference type="GO" id="GO:0008654">
    <property type="term" value="P:phospholipid biosynthetic process"/>
    <property type="evidence" value="ECO:0007669"/>
    <property type="project" value="InterPro"/>
</dbReference>
<evidence type="ECO:0000256" key="4">
    <source>
        <dbReference type="ARBA" id="ARBA00023317"/>
    </source>
</evidence>
<protein>
    <submittedName>
        <fullName evidence="5">Phosphatidylserine decarboxylase</fullName>
    </submittedName>
</protein>
<proteinExistence type="predicted"/>
<keyword evidence="1" id="KW-0210">Decarboxylase</keyword>
<evidence type="ECO:0000313" key="5">
    <source>
        <dbReference type="EMBL" id="KZS39260.1"/>
    </source>
</evidence>
<dbReference type="Proteomes" id="UP000076715">
    <property type="component" value="Unassembled WGS sequence"/>
</dbReference>
<evidence type="ECO:0000256" key="1">
    <source>
        <dbReference type="ARBA" id="ARBA00022793"/>
    </source>
</evidence>
<gene>
    <name evidence="5" type="ORF">AWE51_11970</name>
</gene>
<dbReference type="OrthoDB" id="9802030at2"/>
<dbReference type="PANTHER" id="PTHR10067:SF13">
    <property type="entry name" value="PHOSPHATIDYLSERINE DECARBOXYLASE"/>
    <property type="match status" value="1"/>
</dbReference>
<keyword evidence="6" id="KW-1185">Reference proteome</keyword>
<dbReference type="EMBL" id="LQRT01000035">
    <property type="protein sequence ID" value="KZS39260.1"/>
    <property type="molecule type" value="Genomic_DNA"/>
</dbReference>
<keyword evidence="3" id="KW-0456">Lyase</keyword>
<evidence type="ECO:0000256" key="2">
    <source>
        <dbReference type="ARBA" id="ARBA00023145"/>
    </source>
</evidence>